<dbReference type="Gramene" id="HORVU.MOREX.r3.6HG0631330.1">
    <property type="protein sequence ID" value="HORVU.MOREX.r3.6HG0631330.1.CDS1"/>
    <property type="gene ID" value="HORVU.MOREX.r3.6HG0631330"/>
</dbReference>
<organism evidence="3 4">
    <name type="scientific">Hordeum vulgare subsp. vulgare</name>
    <name type="common">Domesticated barley</name>
    <dbReference type="NCBI Taxonomy" id="112509"/>
    <lineage>
        <taxon>Eukaryota</taxon>
        <taxon>Viridiplantae</taxon>
        <taxon>Streptophyta</taxon>
        <taxon>Embryophyta</taxon>
        <taxon>Tracheophyta</taxon>
        <taxon>Spermatophyta</taxon>
        <taxon>Magnoliopsida</taxon>
        <taxon>Liliopsida</taxon>
        <taxon>Poales</taxon>
        <taxon>Poaceae</taxon>
        <taxon>BOP clade</taxon>
        <taxon>Pooideae</taxon>
        <taxon>Triticodae</taxon>
        <taxon>Triticeae</taxon>
        <taxon>Hordeinae</taxon>
        <taxon>Hordeum</taxon>
    </lineage>
</organism>
<dbReference type="AlphaFoldDB" id="A0A8I6YX93"/>
<sequence length="273" mass="30661">MAAGVRQVLDWFAGSEAILRAERAVLSASTTAGGEDRISALHNHLLRDIVSRLHARDAARTAALASRWRHLWRSTTLVFHDALSCQPEHAAAVARALAGHPGPFATVSIRYCDFRCQSPELAECPRLLAAKGVRDLVLVNAPADLDHLPDAPAEVLSCAPLRRLFLGYFRFPDTGAGLPGREEGLFRRLRELILLSVDMPDYDHLDRLLARSPVLDTLVVVQSQIFHHIHLRSQSLKCALLWSYYVHEVALKLESLTRSRARAPWFRVSRYWR</sequence>
<evidence type="ECO:0000313" key="3">
    <source>
        <dbReference type="EnsemblPlants" id="HORVU.MOREX.r3.6HG0631330.1.CDS1"/>
    </source>
</evidence>
<dbReference type="PANTHER" id="PTHR32141">
    <property type="match status" value="1"/>
</dbReference>
<reference evidence="3" key="2">
    <citation type="submission" date="2020-10" db="EMBL/GenBank/DDBJ databases">
        <authorList>
            <person name="Scholz U."/>
            <person name="Mascher M."/>
            <person name="Fiebig A."/>
        </authorList>
    </citation>
    <scope>NUCLEOTIDE SEQUENCE [LARGE SCALE GENOMIC DNA]</scope>
    <source>
        <strain evidence="3">cv. Morex</strain>
    </source>
</reference>
<dbReference type="Proteomes" id="UP000011116">
    <property type="component" value="Chromosome 6H"/>
</dbReference>
<dbReference type="InterPro" id="IPR055302">
    <property type="entry name" value="F-box_dom-containing"/>
</dbReference>
<dbReference type="InterPro" id="IPR055411">
    <property type="entry name" value="LRR_FXL15/At3g58940/PEG3-like"/>
</dbReference>
<accession>A0A8I6YX93</accession>
<dbReference type="EnsemblPlants" id="HORVU.MOREX.r3.6HG0631330.1">
    <property type="protein sequence ID" value="HORVU.MOREX.r3.6HG0631330.1.CDS1"/>
    <property type="gene ID" value="HORVU.MOREX.r3.6HG0631330"/>
</dbReference>
<evidence type="ECO:0000259" key="1">
    <source>
        <dbReference type="Pfam" id="PF00646"/>
    </source>
</evidence>
<feature type="domain" description="F-box" evidence="1">
    <location>
        <begin position="38"/>
        <end position="76"/>
    </location>
</feature>
<proteinExistence type="predicted"/>
<evidence type="ECO:0008006" key="5">
    <source>
        <dbReference type="Google" id="ProtNLM"/>
    </source>
</evidence>
<protein>
    <recommendedName>
        <fullName evidence="5">F-box domain-containing protein</fullName>
    </recommendedName>
</protein>
<dbReference type="Gramene" id="HORVU.MOREX.r2.6HG0524240.1">
    <property type="protein sequence ID" value="HORVU.MOREX.r2.6HG0524240.1.CDS.1"/>
    <property type="gene ID" value="HORVU.MOREX.r2.6HG0524240"/>
</dbReference>
<name>A0A8I6YX93_HORVV</name>
<dbReference type="SUPFAM" id="SSF81383">
    <property type="entry name" value="F-box domain"/>
    <property type="match status" value="1"/>
</dbReference>
<reference evidence="4" key="1">
    <citation type="journal article" date="2012" name="Nature">
        <title>A physical, genetic and functional sequence assembly of the barley genome.</title>
        <authorList>
            <consortium name="The International Barley Genome Sequencing Consortium"/>
            <person name="Mayer K.F."/>
            <person name="Waugh R."/>
            <person name="Brown J.W."/>
            <person name="Schulman A."/>
            <person name="Langridge P."/>
            <person name="Platzer M."/>
            <person name="Fincher G.B."/>
            <person name="Muehlbauer G.J."/>
            <person name="Sato K."/>
            <person name="Close T.J."/>
            <person name="Wise R.P."/>
            <person name="Stein N."/>
        </authorList>
    </citation>
    <scope>NUCLEOTIDE SEQUENCE [LARGE SCALE GENOMIC DNA]</scope>
    <source>
        <strain evidence="4">cv. Morex</strain>
    </source>
</reference>
<evidence type="ECO:0000313" key="4">
    <source>
        <dbReference type="Proteomes" id="UP000011116"/>
    </source>
</evidence>
<evidence type="ECO:0000259" key="2">
    <source>
        <dbReference type="Pfam" id="PF24758"/>
    </source>
</evidence>
<dbReference type="PANTHER" id="PTHR32141:SF42">
    <property type="entry name" value="F-BOX DOMAIN-CONTAINING PROTEIN"/>
    <property type="match status" value="1"/>
</dbReference>
<dbReference type="InterPro" id="IPR001810">
    <property type="entry name" value="F-box_dom"/>
</dbReference>
<reference evidence="3" key="3">
    <citation type="submission" date="2022-01" db="UniProtKB">
        <authorList>
            <consortium name="EnsemblPlants"/>
        </authorList>
    </citation>
    <scope>IDENTIFICATION</scope>
    <source>
        <strain evidence="3">subsp. vulgare</strain>
    </source>
</reference>
<dbReference type="Pfam" id="PF00646">
    <property type="entry name" value="F-box"/>
    <property type="match status" value="1"/>
</dbReference>
<keyword evidence="4" id="KW-1185">Reference proteome</keyword>
<feature type="domain" description="F-box/LRR-repeat protein 15/At3g58940/PEG3-like LRR" evidence="2">
    <location>
        <begin position="122"/>
        <end position="251"/>
    </location>
</feature>
<dbReference type="InterPro" id="IPR036047">
    <property type="entry name" value="F-box-like_dom_sf"/>
</dbReference>
<dbReference type="Pfam" id="PF24758">
    <property type="entry name" value="LRR_At5g56370"/>
    <property type="match status" value="1"/>
</dbReference>